<dbReference type="InterPro" id="IPR046960">
    <property type="entry name" value="PPR_At4g14850-like_plant"/>
</dbReference>
<dbReference type="FunFam" id="1.25.40.10:FF:000462">
    <property type="entry name" value="Pentatricopeptide repeat-containing protein, chloroplastic"/>
    <property type="match status" value="1"/>
</dbReference>
<keyword evidence="3" id="KW-0809">Transit peptide</keyword>
<dbReference type="KEGG" id="adu:107486566"/>
<accession>A0A6P5NP45</accession>
<gene>
    <name evidence="7 8" type="primary">LOC107486566</name>
</gene>
<feature type="repeat" description="PPR" evidence="4">
    <location>
        <begin position="351"/>
        <end position="385"/>
    </location>
</feature>
<keyword evidence="2" id="KW-0677">Repeat</keyword>
<dbReference type="PROSITE" id="PS51375">
    <property type="entry name" value="PPR"/>
    <property type="match status" value="2"/>
</dbReference>
<evidence type="ECO:0000313" key="8">
    <source>
        <dbReference type="RefSeq" id="XP_052115961.1"/>
    </source>
</evidence>
<dbReference type="InterPro" id="IPR046848">
    <property type="entry name" value="E_motif"/>
</dbReference>
<dbReference type="PANTHER" id="PTHR47926:SF482">
    <property type="entry name" value="PENTATRICOPEPTIDE REPEAT-CONTAINING PROTEIN CHLOROPLASTIC"/>
    <property type="match status" value="1"/>
</dbReference>
<feature type="repeat" description="PPR" evidence="4">
    <location>
        <begin position="248"/>
        <end position="282"/>
    </location>
</feature>
<reference evidence="7 8" key="2">
    <citation type="submission" date="2025-04" db="UniProtKB">
        <authorList>
            <consortium name="RefSeq"/>
        </authorList>
    </citation>
    <scope>IDENTIFICATION</scope>
    <source>
        <tissue evidence="7 8">Whole plant</tissue>
    </source>
</reference>
<dbReference type="GeneID" id="107486566"/>
<dbReference type="Pfam" id="PF14432">
    <property type="entry name" value="DYW_deaminase"/>
    <property type="match status" value="1"/>
</dbReference>
<dbReference type="PANTHER" id="PTHR47926">
    <property type="entry name" value="PENTATRICOPEPTIDE REPEAT-CONTAINING PROTEIN"/>
    <property type="match status" value="1"/>
</dbReference>
<dbReference type="RefSeq" id="XP_052115961.1">
    <property type="nucleotide sequence ID" value="XM_052260001.1"/>
</dbReference>
<keyword evidence="6" id="KW-1185">Reference proteome</keyword>
<dbReference type="FunFam" id="1.25.40.10:FF:001104">
    <property type="entry name" value="Uncharacterized protein"/>
    <property type="match status" value="1"/>
</dbReference>
<dbReference type="InterPro" id="IPR011990">
    <property type="entry name" value="TPR-like_helical_dom_sf"/>
</dbReference>
<dbReference type="GO" id="GO:0003723">
    <property type="term" value="F:RNA binding"/>
    <property type="evidence" value="ECO:0007669"/>
    <property type="project" value="InterPro"/>
</dbReference>
<dbReference type="OrthoDB" id="185373at2759"/>
<dbReference type="GO" id="GO:0016071">
    <property type="term" value="P:mRNA metabolic process"/>
    <property type="evidence" value="ECO:0007669"/>
    <property type="project" value="UniProtKB-ARBA"/>
</dbReference>
<dbReference type="Pfam" id="PF13041">
    <property type="entry name" value="PPR_2"/>
    <property type="match status" value="1"/>
</dbReference>
<dbReference type="GO" id="GO:0008270">
    <property type="term" value="F:zinc ion binding"/>
    <property type="evidence" value="ECO:0007669"/>
    <property type="project" value="InterPro"/>
</dbReference>
<dbReference type="NCBIfam" id="TIGR00756">
    <property type="entry name" value="PPR"/>
    <property type="match status" value="4"/>
</dbReference>
<evidence type="ECO:0000256" key="2">
    <source>
        <dbReference type="ARBA" id="ARBA00022737"/>
    </source>
</evidence>
<protein>
    <submittedName>
        <fullName evidence="7 8">Pentatricopeptide repeat-containing protein At3g46790, chloroplastic</fullName>
    </submittedName>
</protein>
<evidence type="ECO:0000256" key="4">
    <source>
        <dbReference type="PROSITE-ProRule" id="PRU00708"/>
    </source>
</evidence>
<dbReference type="RefSeq" id="XP_015962603.1">
    <property type="nucleotide sequence ID" value="XM_016107117.3"/>
</dbReference>
<organism evidence="6 7">
    <name type="scientific">Arachis duranensis</name>
    <name type="common">Wild peanut</name>
    <dbReference type="NCBI Taxonomy" id="130453"/>
    <lineage>
        <taxon>Eukaryota</taxon>
        <taxon>Viridiplantae</taxon>
        <taxon>Streptophyta</taxon>
        <taxon>Embryophyta</taxon>
        <taxon>Tracheophyta</taxon>
        <taxon>Spermatophyta</taxon>
        <taxon>Magnoliopsida</taxon>
        <taxon>eudicotyledons</taxon>
        <taxon>Gunneridae</taxon>
        <taxon>Pentapetalae</taxon>
        <taxon>rosids</taxon>
        <taxon>fabids</taxon>
        <taxon>Fabales</taxon>
        <taxon>Fabaceae</taxon>
        <taxon>Papilionoideae</taxon>
        <taxon>50 kb inversion clade</taxon>
        <taxon>dalbergioids sensu lato</taxon>
        <taxon>Dalbergieae</taxon>
        <taxon>Pterocarpus clade</taxon>
        <taxon>Arachis</taxon>
    </lineage>
</organism>
<proteinExistence type="inferred from homology"/>
<evidence type="ECO:0000313" key="6">
    <source>
        <dbReference type="Proteomes" id="UP000515211"/>
    </source>
</evidence>
<dbReference type="Proteomes" id="UP000515211">
    <property type="component" value="Chromosome 4"/>
</dbReference>
<evidence type="ECO:0000256" key="3">
    <source>
        <dbReference type="ARBA" id="ARBA00022946"/>
    </source>
</evidence>
<dbReference type="AlphaFoldDB" id="A0A6P5NP45"/>
<dbReference type="Pfam" id="PF01535">
    <property type="entry name" value="PPR"/>
    <property type="match status" value="5"/>
</dbReference>
<sequence>MWVLQSSQIGRQTTFQSHLCYPALASSRLPVSFVALNHSANPEKDIKSSNNQLIQSLCRGGNLKQAIQVLSSELNPTQQTYELLIYSCAQQSSLSNGLEVHRHLANSVFSQDPFLATKLINMYNELGYVDHARKVFNETQEKTIYVWNALFRALAMVGCGEELLDLYGQMNWMGMASDRFTYTYVLKACVVSDLTICPLQKGKEIHAHILRHGFDTNIHVMTTLLDVYAKFGCVSYASFVFGAMPVKNFVSWSAMIACYAKNEMPMKALELFQQMMLEASDSVPNSVTMVSVLQACSGVSALQLGKLIHAYILRRGLDSILPVLSALITMYGRCGEIALGQRVFDNMKKRDVVSWNSLISIYGIHGFGKKAIQIFENMIHQGVTPSYISFITVLGACSHAGLVEEGKMLFESMHRKYRIHPGMEHYACMVDLLGRANRLDEAIKVIEDMRLEPGPTVWGSLLGACRIHCNVELAERASSKLFELEPTNAGNYVLLADVYAGAQMWNEVKNVRKLLETRSLQKIPGCSWTEVKRKIYSFNSVDECNPQIEELRAFLIKLSTEMKERGYVPQTDVVLYDLDEEEKERILLGHSEKLAVAFGLINTAKGETIRITKNLRLCEDCHAVTKFISKFANREILVRDVNRFHHFRDGVCSCADYW</sequence>
<feature type="domain" description="DYW" evidence="5">
    <location>
        <begin position="566"/>
        <end position="658"/>
    </location>
</feature>
<dbReference type="FunFam" id="1.25.40.10:FF:000341">
    <property type="entry name" value="Pentatricopeptide repeat-containing protein chloroplastic"/>
    <property type="match status" value="1"/>
</dbReference>
<comment type="similarity">
    <text evidence="1">Belongs to the PPR family. PCMP-H subfamily.</text>
</comment>
<evidence type="ECO:0000256" key="1">
    <source>
        <dbReference type="ARBA" id="ARBA00006643"/>
    </source>
</evidence>
<reference evidence="6" key="1">
    <citation type="journal article" date="2016" name="Nat. Genet.">
        <title>The genome sequences of Arachis duranensis and Arachis ipaensis, the diploid ancestors of cultivated peanut.</title>
        <authorList>
            <person name="Bertioli D.J."/>
            <person name="Cannon S.B."/>
            <person name="Froenicke L."/>
            <person name="Huang G."/>
            <person name="Farmer A.D."/>
            <person name="Cannon E.K."/>
            <person name="Liu X."/>
            <person name="Gao D."/>
            <person name="Clevenger J."/>
            <person name="Dash S."/>
            <person name="Ren L."/>
            <person name="Moretzsohn M.C."/>
            <person name="Shirasawa K."/>
            <person name="Huang W."/>
            <person name="Vidigal B."/>
            <person name="Abernathy B."/>
            <person name="Chu Y."/>
            <person name="Niederhuth C.E."/>
            <person name="Umale P."/>
            <person name="Araujo A.C."/>
            <person name="Kozik A."/>
            <person name="Kim K.D."/>
            <person name="Burow M.D."/>
            <person name="Varshney R.K."/>
            <person name="Wang X."/>
            <person name="Zhang X."/>
            <person name="Barkley N."/>
            <person name="Guimaraes P.M."/>
            <person name="Isobe S."/>
            <person name="Guo B."/>
            <person name="Liao B."/>
            <person name="Stalker H.T."/>
            <person name="Schmitz R.J."/>
            <person name="Scheffler B.E."/>
            <person name="Leal-Bertioli S.C."/>
            <person name="Xun X."/>
            <person name="Jackson S.A."/>
            <person name="Michelmore R."/>
            <person name="Ozias-Akins P."/>
        </authorList>
    </citation>
    <scope>NUCLEOTIDE SEQUENCE [LARGE SCALE GENOMIC DNA]</scope>
    <source>
        <strain evidence="6">cv. V14167</strain>
    </source>
</reference>
<evidence type="ECO:0000313" key="7">
    <source>
        <dbReference type="RefSeq" id="XP_015962603.1"/>
    </source>
</evidence>
<dbReference type="InterPro" id="IPR032867">
    <property type="entry name" value="DYW_dom"/>
</dbReference>
<dbReference type="InterPro" id="IPR002885">
    <property type="entry name" value="PPR_rpt"/>
</dbReference>
<dbReference type="Gene3D" id="1.25.40.10">
    <property type="entry name" value="Tetratricopeptide repeat domain"/>
    <property type="match status" value="3"/>
</dbReference>
<dbReference type="Pfam" id="PF20431">
    <property type="entry name" value="E_motif"/>
    <property type="match status" value="1"/>
</dbReference>
<evidence type="ECO:0000259" key="5">
    <source>
        <dbReference type="Pfam" id="PF14432"/>
    </source>
</evidence>
<dbReference type="GO" id="GO:0009451">
    <property type="term" value="P:RNA modification"/>
    <property type="evidence" value="ECO:0007669"/>
    <property type="project" value="InterPro"/>
</dbReference>
<name>A0A6P5NP45_ARADU</name>
<dbReference type="GO" id="GO:0010467">
    <property type="term" value="P:gene expression"/>
    <property type="evidence" value="ECO:0007669"/>
    <property type="project" value="UniProtKB-ARBA"/>
</dbReference>